<dbReference type="Proteomes" id="UP001147782">
    <property type="component" value="Unassembled WGS sequence"/>
</dbReference>
<organism evidence="1 2">
    <name type="scientific">Penicillium cataractarum</name>
    <dbReference type="NCBI Taxonomy" id="2100454"/>
    <lineage>
        <taxon>Eukaryota</taxon>
        <taxon>Fungi</taxon>
        <taxon>Dikarya</taxon>
        <taxon>Ascomycota</taxon>
        <taxon>Pezizomycotina</taxon>
        <taxon>Eurotiomycetes</taxon>
        <taxon>Eurotiomycetidae</taxon>
        <taxon>Eurotiales</taxon>
        <taxon>Aspergillaceae</taxon>
        <taxon>Penicillium</taxon>
    </lineage>
</organism>
<proteinExistence type="predicted"/>
<dbReference type="AlphaFoldDB" id="A0A9W9SNB3"/>
<name>A0A9W9SNB3_9EURO</name>
<comment type="caution">
    <text evidence="1">The sequence shown here is derived from an EMBL/GenBank/DDBJ whole genome shotgun (WGS) entry which is preliminary data.</text>
</comment>
<keyword evidence="2" id="KW-1185">Reference proteome</keyword>
<reference evidence="1" key="2">
    <citation type="journal article" date="2023" name="IMA Fungus">
        <title>Comparative genomic study of the Penicillium genus elucidates a diverse pangenome and 15 lateral gene transfer events.</title>
        <authorList>
            <person name="Petersen C."/>
            <person name="Sorensen T."/>
            <person name="Nielsen M.R."/>
            <person name="Sondergaard T.E."/>
            <person name="Sorensen J.L."/>
            <person name="Fitzpatrick D.A."/>
            <person name="Frisvad J.C."/>
            <person name="Nielsen K.L."/>
        </authorList>
    </citation>
    <scope>NUCLEOTIDE SEQUENCE</scope>
    <source>
        <strain evidence="1">IBT 29864</strain>
    </source>
</reference>
<protein>
    <submittedName>
        <fullName evidence="1">Uncharacterized protein</fullName>
    </submittedName>
</protein>
<evidence type="ECO:0000313" key="2">
    <source>
        <dbReference type="Proteomes" id="UP001147782"/>
    </source>
</evidence>
<reference evidence="1" key="1">
    <citation type="submission" date="2022-11" db="EMBL/GenBank/DDBJ databases">
        <authorList>
            <person name="Petersen C."/>
        </authorList>
    </citation>
    <scope>NUCLEOTIDE SEQUENCE</scope>
    <source>
        <strain evidence="1">IBT 29864</strain>
    </source>
</reference>
<dbReference type="OrthoDB" id="10435543at2759"/>
<gene>
    <name evidence="1" type="ORF">N7496_003292</name>
</gene>
<dbReference type="GeneID" id="81435400"/>
<sequence>MRNTLFVALLGKSFSHKPLYAISGSWQLDQIFVVIAKNVNGDLTKAYSKDKLDQFDGVYEDGDCYFFVKAQSFKNLLNGKWQTVKGLDSLKDYGLKPIEMARGAEWYRKMKGWKVTAKPADANDLLKHLQDQKKSAGKLWASLPFIDYEDVPSTSKIYHEGYGASSDHSHFISTLANYIPTLENWPYGNDLSIK</sequence>
<accession>A0A9W9SNB3</accession>
<dbReference type="RefSeq" id="XP_056558435.1">
    <property type="nucleotide sequence ID" value="XM_056696223.1"/>
</dbReference>
<dbReference type="EMBL" id="JAPZBS010000002">
    <property type="protein sequence ID" value="KAJ5380864.1"/>
    <property type="molecule type" value="Genomic_DNA"/>
</dbReference>
<evidence type="ECO:0000313" key="1">
    <source>
        <dbReference type="EMBL" id="KAJ5380864.1"/>
    </source>
</evidence>